<evidence type="ECO:0000313" key="2">
    <source>
        <dbReference type="Proteomes" id="UP001460270"/>
    </source>
</evidence>
<gene>
    <name evidence="1" type="ORF">WMY93_007018</name>
</gene>
<protein>
    <submittedName>
        <fullName evidence="1">Uncharacterized protein</fullName>
    </submittedName>
</protein>
<name>A0AAW0PLK6_9GOBI</name>
<dbReference type="AlphaFoldDB" id="A0AAW0PLK6"/>
<evidence type="ECO:0000313" key="1">
    <source>
        <dbReference type="EMBL" id="KAK7930623.1"/>
    </source>
</evidence>
<proteinExistence type="predicted"/>
<comment type="caution">
    <text evidence="1">The sequence shown here is derived from an EMBL/GenBank/DDBJ whole genome shotgun (WGS) entry which is preliminary data.</text>
</comment>
<keyword evidence="2" id="KW-1185">Reference proteome</keyword>
<dbReference type="Proteomes" id="UP001460270">
    <property type="component" value="Unassembled WGS sequence"/>
</dbReference>
<dbReference type="EMBL" id="JBBPFD010000004">
    <property type="protein sequence ID" value="KAK7930623.1"/>
    <property type="molecule type" value="Genomic_DNA"/>
</dbReference>
<reference evidence="2" key="1">
    <citation type="submission" date="2024-04" db="EMBL/GenBank/DDBJ databases">
        <title>Salinicola lusitanus LLJ914,a marine bacterium isolated from the Okinawa Trough.</title>
        <authorList>
            <person name="Li J."/>
        </authorList>
    </citation>
    <scope>NUCLEOTIDE SEQUENCE [LARGE SCALE GENOMIC DNA]</scope>
</reference>
<accession>A0AAW0PLK6</accession>
<sequence>MKCRVKASRFARDRYRCKASSWLCTRKVLDHGCPTVSGEAAAWFSLDLRGEQGTWSSPHRLCRRGGSFTLDILLPKDSEKSPECSPLTVALCGEPLCEVSLCVRCLGSVMFKNDDFTDDIECVLKIKEAFMLNPPAANQDLQKSFLKIFGASCSSPVTLDFEVFPGQLRETQSIPLCPDFPGTSVGHEHQRDPEQTPEQTNSATLLHITEQQLYSLLHFLQCDPAPCLMYKKKCQATLQKKLI</sequence>
<organism evidence="1 2">
    <name type="scientific">Mugilogobius chulae</name>
    <name type="common">yellowstripe goby</name>
    <dbReference type="NCBI Taxonomy" id="88201"/>
    <lineage>
        <taxon>Eukaryota</taxon>
        <taxon>Metazoa</taxon>
        <taxon>Chordata</taxon>
        <taxon>Craniata</taxon>
        <taxon>Vertebrata</taxon>
        <taxon>Euteleostomi</taxon>
        <taxon>Actinopterygii</taxon>
        <taxon>Neopterygii</taxon>
        <taxon>Teleostei</taxon>
        <taxon>Neoteleostei</taxon>
        <taxon>Acanthomorphata</taxon>
        <taxon>Gobiaria</taxon>
        <taxon>Gobiiformes</taxon>
        <taxon>Gobioidei</taxon>
        <taxon>Gobiidae</taxon>
        <taxon>Gobionellinae</taxon>
        <taxon>Mugilogobius</taxon>
    </lineage>
</organism>